<proteinExistence type="inferred from homology"/>
<dbReference type="PANTHER" id="PTHR47359:SF3">
    <property type="entry name" value="NLP_P60 DOMAIN-CONTAINING PROTEIN-RELATED"/>
    <property type="match status" value="1"/>
</dbReference>
<organism evidence="9 10">
    <name type="scientific">Streptoalloteichus tenebrarius (strain ATCC 17920 / DSM 40477 / JCM 4838 / CBS 697.72 / NBRC 16177 / NCIMB 11028 / NRRL B-12390 / A12253. 1 / ISP 5477)</name>
    <name type="common">Streptomyces tenebrarius</name>
    <dbReference type="NCBI Taxonomy" id="1933"/>
    <lineage>
        <taxon>Bacteria</taxon>
        <taxon>Bacillati</taxon>
        <taxon>Actinomycetota</taxon>
        <taxon>Actinomycetes</taxon>
        <taxon>Pseudonocardiales</taxon>
        <taxon>Pseudonocardiaceae</taxon>
        <taxon>Streptoalloteichus</taxon>
    </lineage>
</organism>
<evidence type="ECO:0000256" key="5">
    <source>
        <dbReference type="SAM" id="Coils"/>
    </source>
</evidence>
<accession>A0ABT1HQV5</accession>
<feature type="region of interest" description="Disordered" evidence="6">
    <location>
        <begin position="28"/>
        <end position="56"/>
    </location>
</feature>
<sequence>MSTRRGRALGLGAGVLVVAMAVVMAAAGPAGAVPPPPPNPSDSEIEAGREEARAKAARVGELTQRLVESEGRLQQLVNDVEWKLEQANKAMVDLAAAEAAATAALRDAEVARAEADAAGRTVEQARQRADQFVAASYQQGSTVGSLTAYFGSTSPEDLLARAQLLNAVSGSQLDAMDQMERARTDRANKDSAARKALEVARDRQAKAEEARRAADAAKAAAVRAMTEQREHTQRIESDRSEVERQLAQAQAEVAGLEGQRQRYQEWLAAKQREEEAARRAAEEAARRAQADSARRVAAAPPPRRPAGPGAPSRPPARNEASTGDVEAVIARALSQIGVPYSWGGGNAEGPTLGIRDGGVADSYGDYAKVGFDCSGLMVYAFAAAGVSLPKYSGYQYLAGDHVPLDQARRGDMLFWGPGGGQHVALYLGDGTMVEAPYSGSSVRVSPVRYNGIQPYAVRVL</sequence>
<dbReference type="Gene3D" id="3.90.1720.10">
    <property type="entry name" value="endopeptidase domain like (from Nostoc punctiforme)"/>
    <property type="match status" value="1"/>
</dbReference>
<feature type="region of interest" description="Disordered" evidence="6">
    <location>
        <begin position="277"/>
        <end position="322"/>
    </location>
</feature>
<dbReference type="RefSeq" id="WP_372502467.1">
    <property type="nucleotide sequence ID" value="NZ_JAMTCP010000005.1"/>
</dbReference>
<evidence type="ECO:0000256" key="6">
    <source>
        <dbReference type="SAM" id="MobiDB-lite"/>
    </source>
</evidence>
<dbReference type="InterPro" id="IPR000064">
    <property type="entry name" value="NLP_P60_dom"/>
</dbReference>
<dbReference type="PROSITE" id="PS51935">
    <property type="entry name" value="NLPC_P60"/>
    <property type="match status" value="1"/>
</dbReference>
<evidence type="ECO:0000256" key="3">
    <source>
        <dbReference type="ARBA" id="ARBA00022801"/>
    </source>
</evidence>
<name>A0ABT1HQV5_STRSD</name>
<comment type="similarity">
    <text evidence="1">Belongs to the peptidase C40 family.</text>
</comment>
<evidence type="ECO:0000256" key="2">
    <source>
        <dbReference type="ARBA" id="ARBA00022670"/>
    </source>
</evidence>
<feature type="coiled-coil region" evidence="5">
    <location>
        <begin position="59"/>
        <end position="128"/>
    </location>
</feature>
<feature type="region of interest" description="Disordered" evidence="6">
    <location>
        <begin position="223"/>
        <end position="243"/>
    </location>
</feature>
<dbReference type="GO" id="GO:0016787">
    <property type="term" value="F:hydrolase activity"/>
    <property type="evidence" value="ECO:0007669"/>
    <property type="project" value="UniProtKB-KW"/>
</dbReference>
<keyword evidence="4" id="KW-0788">Thiol protease</keyword>
<feature type="chain" id="PRO_5045405738" evidence="7">
    <location>
        <begin position="33"/>
        <end position="460"/>
    </location>
</feature>
<reference evidence="9 10" key="1">
    <citation type="submission" date="2022-06" db="EMBL/GenBank/DDBJ databases">
        <title>Genomic Encyclopedia of Archaeal and Bacterial Type Strains, Phase II (KMG-II): from individual species to whole genera.</title>
        <authorList>
            <person name="Goeker M."/>
        </authorList>
    </citation>
    <scope>NUCLEOTIDE SEQUENCE [LARGE SCALE GENOMIC DNA]</scope>
    <source>
        <strain evidence="9 10">DSM 40477</strain>
    </source>
</reference>
<keyword evidence="5" id="KW-0175">Coiled coil</keyword>
<protein>
    <submittedName>
        <fullName evidence="9">Cell wall-associated hydrolase, NlpC family</fullName>
    </submittedName>
</protein>
<gene>
    <name evidence="9" type="ORF">LX15_001587</name>
</gene>
<evidence type="ECO:0000313" key="10">
    <source>
        <dbReference type="Proteomes" id="UP001205311"/>
    </source>
</evidence>
<keyword evidence="7" id="KW-0732">Signal</keyword>
<feature type="compositionally biased region" description="Basic and acidic residues" evidence="6">
    <location>
        <begin position="226"/>
        <end position="243"/>
    </location>
</feature>
<evidence type="ECO:0000313" key="9">
    <source>
        <dbReference type="EMBL" id="MCP2257901.1"/>
    </source>
</evidence>
<feature type="domain" description="NlpC/P60" evidence="8">
    <location>
        <begin position="322"/>
        <end position="460"/>
    </location>
</feature>
<evidence type="ECO:0000256" key="1">
    <source>
        <dbReference type="ARBA" id="ARBA00007074"/>
    </source>
</evidence>
<keyword evidence="3 9" id="KW-0378">Hydrolase</keyword>
<evidence type="ECO:0000256" key="4">
    <source>
        <dbReference type="ARBA" id="ARBA00022807"/>
    </source>
</evidence>
<dbReference type="Pfam" id="PF00877">
    <property type="entry name" value="NLPC_P60"/>
    <property type="match status" value="1"/>
</dbReference>
<keyword evidence="10" id="KW-1185">Reference proteome</keyword>
<evidence type="ECO:0000256" key="7">
    <source>
        <dbReference type="SAM" id="SignalP"/>
    </source>
</evidence>
<dbReference type="SUPFAM" id="SSF54001">
    <property type="entry name" value="Cysteine proteinases"/>
    <property type="match status" value="1"/>
</dbReference>
<feature type="signal peptide" evidence="7">
    <location>
        <begin position="1"/>
        <end position="32"/>
    </location>
</feature>
<dbReference type="PANTHER" id="PTHR47359">
    <property type="entry name" value="PEPTIDOGLYCAN DL-ENDOPEPTIDASE CWLO"/>
    <property type="match status" value="1"/>
</dbReference>
<dbReference type="InterPro" id="IPR038765">
    <property type="entry name" value="Papain-like_cys_pep_sf"/>
</dbReference>
<feature type="compositionally biased region" description="Basic and acidic residues" evidence="6">
    <location>
        <begin position="277"/>
        <end position="294"/>
    </location>
</feature>
<keyword evidence="2" id="KW-0645">Protease</keyword>
<evidence type="ECO:0000259" key="8">
    <source>
        <dbReference type="PROSITE" id="PS51935"/>
    </source>
</evidence>
<dbReference type="InterPro" id="IPR051794">
    <property type="entry name" value="PG_Endopeptidase_C40"/>
</dbReference>
<dbReference type="EMBL" id="JAMTCP010000005">
    <property type="protein sequence ID" value="MCP2257901.1"/>
    <property type="molecule type" value="Genomic_DNA"/>
</dbReference>
<dbReference type="Proteomes" id="UP001205311">
    <property type="component" value="Unassembled WGS sequence"/>
</dbReference>
<comment type="caution">
    <text evidence="9">The sequence shown here is derived from an EMBL/GenBank/DDBJ whole genome shotgun (WGS) entry which is preliminary data.</text>
</comment>